<dbReference type="HOGENOM" id="CLU_2059200_0_0_0"/>
<proteinExistence type="predicted"/>
<dbReference type="Proteomes" id="UP000002220">
    <property type="component" value="Chromosome"/>
</dbReference>
<accession>D5STK8</accession>
<keyword evidence="2" id="KW-1185">Reference proteome</keyword>
<protein>
    <submittedName>
        <fullName evidence="1">Uncharacterized protein</fullName>
    </submittedName>
</protein>
<evidence type="ECO:0000313" key="1">
    <source>
        <dbReference type="EMBL" id="ADG69037.1"/>
    </source>
</evidence>
<sequence length="119" mass="12925">MGPEMLSPIQSLNPRTAIRLGAAYGDGTVWFSLEDSEGRIAHICIDGRDGSQTRYRLFDGARHPNSPDTVLIELGAPEEGVIVSLASTWLDSGTPKDLGLTEFGWDLICDTLLRIGESH</sequence>
<reference evidence="1 2" key="1">
    <citation type="journal article" date="2010" name="Stand. Genomic Sci.">
        <title>Complete genome sequence of Planctomyces limnophilus type strain (Mu 290).</title>
        <authorList>
            <person name="Labutti K."/>
            <person name="Sikorski J."/>
            <person name="Schneider S."/>
            <person name="Nolan M."/>
            <person name="Lucas S."/>
            <person name="Glavina Del Rio T."/>
            <person name="Tice H."/>
            <person name="Cheng J.F."/>
            <person name="Goodwin L."/>
            <person name="Pitluck S."/>
            <person name="Liolios K."/>
            <person name="Ivanova N."/>
            <person name="Mavromatis K."/>
            <person name="Mikhailova N."/>
            <person name="Pati A."/>
            <person name="Chen A."/>
            <person name="Palaniappan K."/>
            <person name="Land M."/>
            <person name="Hauser L."/>
            <person name="Chang Y.J."/>
            <person name="Jeffries C.D."/>
            <person name="Tindall B.J."/>
            <person name="Rohde M."/>
            <person name="Goker M."/>
            <person name="Woyke T."/>
            <person name="Bristow J."/>
            <person name="Eisen J.A."/>
            <person name="Markowitz V."/>
            <person name="Hugenholtz P."/>
            <person name="Kyrpides N.C."/>
            <person name="Klenk H.P."/>
            <person name="Lapidus A."/>
        </authorList>
    </citation>
    <scope>NUCLEOTIDE SEQUENCE [LARGE SCALE GENOMIC DNA]</scope>
    <source>
        <strain evidence="2">ATCC 43296 / DSM 3776 / IFAM 1008 / 290</strain>
    </source>
</reference>
<dbReference type="EMBL" id="CP001744">
    <property type="protein sequence ID" value="ADG69037.1"/>
    <property type="molecule type" value="Genomic_DNA"/>
</dbReference>
<organism evidence="1 2">
    <name type="scientific">Planctopirus limnophila (strain ATCC 43296 / DSM 3776 / IFAM 1008 / Mu 290)</name>
    <name type="common">Planctomyces limnophilus</name>
    <dbReference type="NCBI Taxonomy" id="521674"/>
    <lineage>
        <taxon>Bacteria</taxon>
        <taxon>Pseudomonadati</taxon>
        <taxon>Planctomycetota</taxon>
        <taxon>Planctomycetia</taxon>
        <taxon>Planctomycetales</taxon>
        <taxon>Planctomycetaceae</taxon>
        <taxon>Planctopirus</taxon>
    </lineage>
</organism>
<name>D5STK8_PLAL2</name>
<dbReference type="KEGG" id="plm:Plim_3223"/>
<evidence type="ECO:0000313" key="2">
    <source>
        <dbReference type="Proteomes" id="UP000002220"/>
    </source>
</evidence>
<dbReference type="AlphaFoldDB" id="D5STK8"/>
<gene>
    <name evidence="1" type="ordered locus">Plim_3223</name>
</gene>